<proteinExistence type="predicted"/>
<sequence>MSWKKYAFVDDVPADFTDLNDTPANYTGHAGKFAKVNVGEDGLEFDTVTAGAHAATHEDGGADEISVAALSGELADPQPPKIHATSHKSGGGDEVDLDELGAPTGSVALNSQKITGLAAATVAGDAIAANADVRAPDATLLEGSTKTEVQDHTPKAHLLGAHTTDTLANLNIIVTDATLDDSGDSRDPNAHAASHKSAGGDSINLDEFGDPTGAVEFAQQQASGIVLPNSTIASPPHPGTEVGGETFFATDDGHAYVWVPA</sequence>
<evidence type="ECO:0000313" key="2">
    <source>
        <dbReference type="EMBL" id="GAI06839.1"/>
    </source>
</evidence>
<evidence type="ECO:0000256" key="1">
    <source>
        <dbReference type="SAM" id="MobiDB-lite"/>
    </source>
</evidence>
<name>X1MKD6_9ZZZZ</name>
<dbReference type="AlphaFoldDB" id="X1MKD6"/>
<dbReference type="EMBL" id="BARV01006025">
    <property type="protein sequence ID" value="GAI06839.1"/>
    <property type="molecule type" value="Genomic_DNA"/>
</dbReference>
<reference evidence="2" key="1">
    <citation type="journal article" date="2014" name="Front. Microbiol.">
        <title>High frequency of phylogenetically diverse reductive dehalogenase-homologous genes in deep subseafloor sedimentary metagenomes.</title>
        <authorList>
            <person name="Kawai M."/>
            <person name="Futagami T."/>
            <person name="Toyoda A."/>
            <person name="Takaki Y."/>
            <person name="Nishi S."/>
            <person name="Hori S."/>
            <person name="Arai W."/>
            <person name="Tsubouchi T."/>
            <person name="Morono Y."/>
            <person name="Uchiyama I."/>
            <person name="Ito T."/>
            <person name="Fujiyama A."/>
            <person name="Inagaki F."/>
            <person name="Takami H."/>
        </authorList>
    </citation>
    <scope>NUCLEOTIDE SEQUENCE</scope>
    <source>
        <strain evidence="2">Expedition CK06-06</strain>
    </source>
</reference>
<gene>
    <name evidence="2" type="ORF">S06H3_12296</name>
</gene>
<feature type="region of interest" description="Disordered" evidence="1">
    <location>
        <begin position="74"/>
        <end position="98"/>
    </location>
</feature>
<comment type="caution">
    <text evidence="2">The sequence shown here is derived from an EMBL/GenBank/DDBJ whole genome shotgun (WGS) entry which is preliminary data.</text>
</comment>
<accession>X1MKD6</accession>
<organism evidence="2">
    <name type="scientific">marine sediment metagenome</name>
    <dbReference type="NCBI Taxonomy" id="412755"/>
    <lineage>
        <taxon>unclassified sequences</taxon>
        <taxon>metagenomes</taxon>
        <taxon>ecological metagenomes</taxon>
    </lineage>
</organism>
<protein>
    <submittedName>
        <fullName evidence="2">Uncharacterized protein</fullName>
    </submittedName>
</protein>
<feature type="region of interest" description="Disordered" evidence="1">
    <location>
        <begin position="180"/>
        <end position="210"/>
    </location>
</feature>